<dbReference type="InterPro" id="IPR014729">
    <property type="entry name" value="Rossmann-like_a/b/a_fold"/>
</dbReference>
<evidence type="ECO:0000256" key="8">
    <source>
        <dbReference type="ARBA" id="ARBA00022840"/>
    </source>
</evidence>
<keyword evidence="9 11" id="KW-0520">NAD</keyword>
<evidence type="ECO:0000256" key="1">
    <source>
        <dbReference type="ARBA" id="ARBA00002324"/>
    </source>
</evidence>
<dbReference type="InterPro" id="IPR004821">
    <property type="entry name" value="Cyt_trans-like"/>
</dbReference>
<comment type="catalytic activity">
    <reaction evidence="10 11">
        <text>nicotinate beta-D-ribonucleotide + ATP + H(+) = deamido-NAD(+) + diphosphate</text>
        <dbReference type="Rhea" id="RHEA:22860"/>
        <dbReference type="ChEBI" id="CHEBI:15378"/>
        <dbReference type="ChEBI" id="CHEBI:30616"/>
        <dbReference type="ChEBI" id="CHEBI:33019"/>
        <dbReference type="ChEBI" id="CHEBI:57502"/>
        <dbReference type="ChEBI" id="CHEBI:58437"/>
        <dbReference type="EC" id="2.7.7.18"/>
    </reaction>
</comment>
<dbReference type="Gene3D" id="3.40.50.620">
    <property type="entry name" value="HUPs"/>
    <property type="match status" value="1"/>
</dbReference>
<evidence type="ECO:0000256" key="2">
    <source>
        <dbReference type="ARBA" id="ARBA00005019"/>
    </source>
</evidence>
<evidence type="ECO:0000256" key="6">
    <source>
        <dbReference type="ARBA" id="ARBA00022695"/>
    </source>
</evidence>
<dbReference type="Pfam" id="PF01467">
    <property type="entry name" value="CTP_transf_like"/>
    <property type="match status" value="1"/>
</dbReference>
<evidence type="ECO:0000256" key="9">
    <source>
        <dbReference type="ARBA" id="ARBA00023027"/>
    </source>
</evidence>
<dbReference type="PANTHER" id="PTHR39321:SF3">
    <property type="entry name" value="PHOSPHOPANTETHEINE ADENYLYLTRANSFERASE"/>
    <property type="match status" value="1"/>
</dbReference>
<dbReference type="NCBIfam" id="TIGR00482">
    <property type="entry name" value="nicotinate (nicotinamide) nucleotide adenylyltransferase"/>
    <property type="match status" value="1"/>
</dbReference>
<dbReference type="NCBIfam" id="NF000839">
    <property type="entry name" value="PRK00071.1-1"/>
    <property type="match status" value="1"/>
</dbReference>
<keyword evidence="14" id="KW-1185">Reference proteome</keyword>
<keyword evidence="7 11" id="KW-0547">Nucleotide-binding</keyword>
<dbReference type="InterPro" id="IPR005248">
    <property type="entry name" value="NadD/NMNAT"/>
</dbReference>
<name>A0A7U6JIT5_9GAMM</name>
<comment type="similarity">
    <text evidence="3 11">Belongs to the NadD family.</text>
</comment>
<dbReference type="RefSeq" id="WP_041069538.1">
    <property type="nucleotide sequence ID" value="NZ_AP012273.1"/>
</dbReference>
<dbReference type="GO" id="GO:0004515">
    <property type="term" value="F:nicotinate-nucleotide adenylyltransferase activity"/>
    <property type="evidence" value="ECO:0007669"/>
    <property type="project" value="UniProtKB-UniRule"/>
</dbReference>
<feature type="domain" description="Cytidyltransferase-like" evidence="12">
    <location>
        <begin position="4"/>
        <end position="183"/>
    </location>
</feature>
<keyword evidence="4 11" id="KW-0662">Pyridine nucleotide biosynthesis</keyword>
<comment type="function">
    <text evidence="1 11">Catalyzes the reversible adenylation of nicotinate mononucleotide (NaMN) to nicotinic acid adenine dinucleotide (NaAD).</text>
</comment>
<dbReference type="PANTHER" id="PTHR39321">
    <property type="entry name" value="NICOTINATE-NUCLEOTIDE ADENYLYLTRANSFERASE-RELATED"/>
    <property type="match status" value="1"/>
</dbReference>
<protein>
    <recommendedName>
        <fullName evidence="11">Probable nicotinate-nucleotide adenylyltransferase</fullName>
        <ecNumber evidence="11">2.7.7.18</ecNumber>
    </recommendedName>
    <alternativeName>
        <fullName evidence="11">Deamido-NAD(+) diphosphorylase</fullName>
    </alternativeName>
    <alternativeName>
        <fullName evidence="11">Deamido-NAD(+) pyrophosphorylase</fullName>
    </alternativeName>
    <alternativeName>
        <fullName evidence="11">Nicotinate mononucleotide adenylyltransferase</fullName>
        <shortName evidence="11">NaMN adenylyltransferase</shortName>
    </alternativeName>
</protein>
<dbReference type="UniPathway" id="UPA00253">
    <property type="reaction ID" value="UER00332"/>
</dbReference>
<sequence length="207" mass="23485">MIGLFGGTFDPVHNGHLRTALDVFEALELTELRFLPLGQAVHREQPLTPPEQRLALLKAAIGVQPGFRVDERELRRERPSYTVHTLEDLRDELGPAPALCLLLGRDAFNAFHTWHKPERILELAHLVVMDRPGHGLPDAPELRELMEGRVARDGAELKERAAGVIWFQPVTRLDISSSDIRRRLARGRSIRWLVPDSILSLLQQQEN</sequence>
<dbReference type="GO" id="GO:0005524">
    <property type="term" value="F:ATP binding"/>
    <property type="evidence" value="ECO:0007669"/>
    <property type="project" value="UniProtKB-KW"/>
</dbReference>
<dbReference type="EMBL" id="AP012273">
    <property type="protein sequence ID" value="BAO45636.1"/>
    <property type="molecule type" value="Genomic_DNA"/>
</dbReference>
<dbReference type="SUPFAM" id="SSF52374">
    <property type="entry name" value="Nucleotidylyl transferase"/>
    <property type="match status" value="1"/>
</dbReference>
<dbReference type="EC" id="2.7.7.18" evidence="11"/>
<evidence type="ECO:0000256" key="4">
    <source>
        <dbReference type="ARBA" id="ARBA00022642"/>
    </source>
</evidence>
<dbReference type="HAMAP" id="MF_00244">
    <property type="entry name" value="NaMN_adenylyltr"/>
    <property type="match status" value="1"/>
</dbReference>
<evidence type="ECO:0000313" key="13">
    <source>
        <dbReference type="EMBL" id="BAO45636.1"/>
    </source>
</evidence>
<organism evidence="13 14">
    <name type="scientific">Thiolapillus brandeum</name>
    <dbReference type="NCBI Taxonomy" id="1076588"/>
    <lineage>
        <taxon>Bacteria</taxon>
        <taxon>Pseudomonadati</taxon>
        <taxon>Pseudomonadota</taxon>
        <taxon>Gammaproteobacteria</taxon>
        <taxon>Chromatiales</taxon>
        <taxon>Sedimenticolaceae</taxon>
        <taxon>Thiolapillus</taxon>
    </lineage>
</organism>
<dbReference type="OrthoDB" id="5295945at2"/>
<evidence type="ECO:0000256" key="7">
    <source>
        <dbReference type="ARBA" id="ARBA00022741"/>
    </source>
</evidence>
<keyword evidence="5 11" id="KW-0808">Transferase</keyword>
<dbReference type="KEGG" id="tbn:TBH_C2734"/>
<evidence type="ECO:0000259" key="12">
    <source>
        <dbReference type="Pfam" id="PF01467"/>
    </source>
</evidence>
<dbReference type="CDD" id="cd02165">
    <property type="entry name" value="NMNAT"/>
    <property type="match status" value="1"/>
</dbReference>
<evidence type="ECO:0000256" key="5">
    <source>
        <dbReference type="ARBA" id="ARBA00022679"/>
    </source>
</evidence>
<accession>A0A7U6JIT5</accession>
<keyword evidence="6 11" id="KW-0548">Nucleotidyltransferase</keyword>
<evidence type="ECO:0000313" key="14">
    <source>
        <dbReference type="Proteomes" id="UP000031631"/>
    </source>
</evidence>
<dbReference type="NCBIfam" id="TIGR00125">
    <property type="entry name" value="cyt_tran_rel"/>
    <property type="match status" value="1"/>
</dbReference>
<evidence type="ECO:0000256" key="10">
    <source>
        <dbReference type="ARBA" id="ARBA00048721"/>
    </source>
</evidence>
<evidence type="ECO:0000256" key="11">
    <source>
        <dbReference type="HAMAP-Rule" id="MF_00244"/>
    </source>
</evidence>
<dbReference type="GO" id="GO:0009435">
    <property type="term" value="P:NAD+ biosynthetic process"/>
    <property type="evidence" value="ECO:0007669"/>
    <property type="project" value="UniProtKB-UniRule"/>
</dbReference>
<comment type="pathway">
    <text evidence="2 11">Cofactor biosynthesis; NAD(+) biosynthesis; deamido-NAD(+) from nicotinate D-ribonucleotide: step 1/1.</text>
</comment>
<dbReference type="AlphaFoldDB" id="A0A7U6JIT5"/>
<keyword evidence="8 11" id="KW-0067">ATP-binding</keyword>
<gene>
    <name evidence="11 13" type="primary">nadD</name>
    <name evidence="13" type="ORF">TBH_C2734</name>
</gene>
<reference evidence="13 14" key="1">
    <citation type="journal article" date="2014" name="PLoS ONE">
        <title>Physiological and genomic features of a novel sulfur-oxidizing gammaproteobacterium belonging to a previously uncultivated symbiotic lineage isolated from a hydrothermal vent.</title>
        <authorList>
            <person name="Nunoura T."/>
            <person name="Takaki Y."/>
            <person name="Kazama H."/>
            <person name="Kakuta J."/>
            <person name="Shimamura S."/>
            <person name="Makita H."/>
            <person name="Hirai M."/>
            <person name="Miyazaki M."/>
            <person name="Takai K."/>
        </authorList>
    </citation>
    <scope>NUCLEOTIDE SEQUENCE [LARGE SCALE GENOMIC DNA]</scope>
    <source>
        <strain evidence="13 14">Hiromi1</strain>
    </source>
</reference>
<proteinExistence type="inferred from homology"/>
<dbReference type="NCBIfam" id="NF000840">
    <property type="entry name" value="PRK00071.1-3"/>
    <property type="match status" value="1"/>
</dbReference>
<dbReference type="Proteomes" id="UP000031631">
    <property type="component" value="Chromosome"/>
</dbReference>
<evidence type="ECO:0000256" key="3">
    <source>
        <dbReference type="ARBA" id="ARBA00009014"/>
    </source>
</evidence>